<dbReference type="Gene3D" id="1.20.1730.10">
    <property type="entry name" value="Sodium/glucose cotransporter"/>
    <property type="match status" value="1"/>
</dbReference>
<feature type="transmembrane region" description="Helical" evidence="6">
    <location>
        <begin position="280"/>
        <end position="302"/>
    </location>
</feature>
<feature type="transmembrane region" description="Helical" evidence="6">
    <location>
        <begin position="323"/>
        <end position="342"/>
    </location>
</feature>
<evidence type="ECO:0000313" key="7">
    <source>
        <dbReference type="EMBL" id="AJG75989.1"/>
    </source>
</evidence>
<evidence type="ECO:0000256" key="2">
    <source>
        <dbReference type="ARBA" id="ARBA00006434"/>
    </source>
</evidence>
<accession>A0A0B6BNE2</accession>
<keyword evidence="3 6" id="KW-0812">Transmembrane</keyword>
<dbReference type="Proteomes" id="UP000297630">
    <property type="component" value="Unassembled WGS sequence"/>
</dbReference>
<feature type="transmembrane region" description="Helical" evidence="6">
    <location>
        <begin position="39"/>
        <end position="65"/>
    </location>
</feature>
<evidence type="ECO:0000256" key="6">
    <source>
        <dbReference type="SAM" id="Phobius"/>
    </source>
</evidence>
<dbReference type="InterPro" id="IPR001734">
    <property type="entry name" value="Na/solute_symporter"/>
</dbReference>
<feature type="transmembrane region" description="Helical" evidence="6">
    <location>
        <begin position="86"/>
        <end position="103"/>
    </location>
</feature>
<dbReference type="KEGG" id="btw:BF38_256"/>
<evidence type="ECO:0000313" key="8">
    <source>
        <dbReference type="EMBL" id="QKH24148.1"/>
    </source>
</evidence>
<feature type="transmembrane region" description="Helical" evidence="6">
    <location>
        <begin position="115"/>
        <end position="140"/>
    </location>
</feature>
<comment type="subcellular location">
    <subcellularLocation>
        <location evidence="1">Membrane</location>
        <topology evidence="1">Multi-pass membrane protein</topology>
    </subcellularLocation>
</comment>
<feature type="transmembrane region" description="Helical" evidence="6">
    <location>
        <begin position="404"/>
        <end position="424"/>
    </location>
</feature>
<sequence>MTKNNTVFTSLQLGIGTGTVLLLSKWVASISTLALPESIINYGLLAGILYAMIGPFTLILLGILIKKIRSTFPKGESIHDYLSYKLSHKGYIIVCSFLVLLSIESMFIQTKVASILLNVFFHIPYTLGSFLFITLCTIFVMLSNAKLFTKMAIMQTVLMFSTMIIIPIYFFVQDGITHVYDGIRLYHPYLLFYENINGIYFLSAGILIETGRVLISPASWDKAFRIHPKKIIPTFLLSGFIWITIPLAFASLIMIVIFSGSLDHLYDLLAQLPKKIEFTILFYLLVIGSLSAIASSFISWMHGFTKLIQDVIPMIRTKMNPKLHATHFIAIAIGFLAFFITITTNYTILEIIFFFGIFYTSLIITILFIIFSKQKISIIIPLISIIGALTGYAVYFLIDPLTSIWASITVTLSLSIFYTFSHWIHQQSKYKMKL</sequence>
<reference evidence="9 11" key="2">
    <citation type="submission" date="2019-01" db="EMBL/GenBank/DDBJ databases">
        <title>Draft genome sequence of Bacillus sp. DPC6431.</title>
        <authorList>
            <person name="Arbulu S."/>
            <person name="Murphy K."/>
            <person name="O'Sullivan O."/>
            <person name="Rea M.C."/>
            <person name="Hill C."/>
            <person name="Ross R.P."/>
        </authorList>
    </citation>
    <scope>NUCLEOTIDE SEQUENCE [LARGE SCALE GENOMIC DNA]</scope>
    <source>
        <strain evidence="9 11">DPC6431</strain>
    </source>
</reference>
<feature type="transmembrane region" description="Helical" evidence="6">
    <location>
        <begin position="7"/>
        <end position="27"/>
    </location>
</feature>
<proteinExistence type="inferred from homology"/>
<name>A0A0B6BNE2_BACTU</name>
<feature type="transmembrane region" description="Helical" evidence="6">
    <location>
        <begin position="235"/>
        <end position="260"/>
    </location>
</feature>
<dbReference type="EMBL" id="SCLP01000002">
    <property type="protein sequence ID" value="TFF47836.1"/>
    <property type="molecule type" value="Genomic_DNA"/>
</dbReference>
<dbReference type="EMBL" id="CP053980">
    <property type="protein sequence ID" value="QKH24148.1"/>
    <property type="molecule type" value="Genomic_DNA"/>
</dbReference>
<feature type="transmembrane region" description="Helical" evidence="6">
    <location>
        <begin position="378"/>
        <end position="398"/>
    </location>
</feature>
<dbReference type="InterPro" id="IPR038377">
    <property type="entry name" value="Na/Glc_symporter_sf"/>
</dbReference>
<feature type="transmembrane region" description="Helical" evidence="6">
    <location>
        <begin position="348"/>
        <end position="371"/>
    </location>
</feature>
<comment type="similarity">
    <text evidence="2">Belongs to the sodium:solute symporter (SSF) (TC 2.A.21) family.</text>
</comment>
<dbReference type="AlphaFoldDB" id="A0A0B6BNE2"/>
<evidence type="ECO:0000313" key="9">
    <source>
        <dbReference type="EMBL" id="TFF47836.1"/>
    </source>
</evidence>
<dbReference type="GO" id="GO:0016020">
    <property type="term" value="C:membrane"/>
    <property type="evidence" value="ECO:0007669"/>
    <property type="project" value="UniProtKB-SubCell"/>
</dbReference>
<evidence type="ECO:0000256" key="1">
    <source>
        <dbReference type="ARBA" id="ARBA00004141"/>
    </source>
</evidence>
<reference evidence="8 12" key="3">
    <citation type="submission" date="2020-05" db="EMBL/GenBank/DDBJ databases">
        <title>FDA dAtabase for Regulatory Grade micrObial Sequences (FDA-ARGOS): Supporting development and validation of Infectious Disease Dx tests.</title>
        <authorList>
            <person name="Nelson B."/>
            <person name="Plummer A."/>
            <person name="Tallon L."/>
            <person name="Sadzewicz L."/>
            <person name="Zhao X."/>
            <person name="Vavikolanu K."/>
            <person name="Mehta A."/>
            <person name="Aluvathingal J."/>
            <person name="Nadendla S."/>
            <person name="Myers T."/>
            <person name="Yan Y."/>
            <person name="Sichtig H."/>
        </authorList>
    </citation>
    <scope>NUCLEOTIDE SEQUENCE [LARGE SCALE GENOMIC DNA]</scope>
    <source>
        <strain evidence="8 12">FDAARGOS_795</strain>
    </source>
</reference>
<feature type="transmembrane region" description="Helical" evidence="6">
    <location>
        <begin position="192"/>
        <end position="215"/>
    </location>
</feature>
<organism evidence="9 11">
    <name type="scientific">Bacillus thuringiensis</name>
    <dbReference type="NCBI Taxonomy" id="1428"/>
    <lineage>
        <taxon>Bacteria</taxon>
        <taxon>Bacillati</taxon>
        <taxon>Bacillota</taxon>
        <taxon>Bacilli</taxon>
        <taxon>Bacillales</taxon>
        <taxon>Bacillaceae</taxon>
        <taxon>Bacillus</taxon>
        <taxon>Bacillus cereus group</taxon>
    </lineage>
</organism>
<gene>
    <name evidence="7" type="ORF">BF38_256</name>
    <name evidence="9" type="ORF">EQ803_06055</name>
    <name evidence="8" type="ORF">FOC89_09045</name>
</gene>
<evidence type="ECO:0000256" key="5">
    <source>
        <dbReference type="ARBA" id="ARBA00023136"/>
    </source>
</evidence>
<evidence type="ECO:0000313" key="12">
    <source>
        <dbReference type="Proteomes" id="UP000501107"/>
    </source>
</evidence>
<keyword evidence="5 6" id="KW-0472">Membrane</keyword>
<evidence type="ECO:0000256" key="4">
    <source>
        <dbReference type="ARBA" id="ARBA00022989"/>
    </source>
</evidence>
<dbReference type="GO" id="GO:0022857">
    <property type="term" value="F:transmembrane transporter activity"/>
    <property type="evidence" value="ECO:0007669"/>
    <property type="project" value="InterPro"/>
</dbReference>
<feature type="transmembrane region" description="Helical" evidence="6">
    <location>
        <begin position="152"/>
        <end position="172"/>
    </location>
</feature>
<evidence type="ECO:0000313" key="11">
    <source>
        <dbReference type="Proteomes" id="UP000297630"/>
    </source>
</evidence>
<reference evidence="7 10" key="1">
    <citation type="journal article" date="2015" name="Genome Announc.">
        <title>Complete genome sequences for 35 biothreat assay-relevant bacillus species.</title>
        <authorList>
            <person name="Johnson S.L."/>
            <person name="Daligault H.E."/>
            <person name="Davenport K.W."/>
            <person name="Jaissle J."/>
            <person name="Frey K.G."/>
            <person name="Ladner J.T."/>
            <person name="Broomall S.M."/>
            <person name="Bishop-Lilly K.A."/>
            <person name="Bruce D.C."/>
            <person name="Gibbons H.S."/>
            <person name="Coyne S.R."/>
            <person name="Lo C.C."/>
            <person name="Meincke L."/>
            <person name="Munk A.C."/>
            <person name="Koroleva G.I."/>
            <person name="Rosenzweig C.N."/>
            <person name="Palacios G.F."/>
            <person name="Redden C.L."/>
            <person name="Minogue T.D."/>
            <person name="Chain P.S."/>
        </authorList>
    </citation>
    <scope>NUCLEOTIDE SEQUENCE [LARGE SCALE GENOMIC DNA]</scope>
    <source>
        <strain evidence="7 10">HD1011</strain>
    </source>
</reference>
<dbReference type="OMA" id="CCFTARA"/>
<dbReference type="RefSeq" id="WP_000164952.1">
    <property type="nucleotide sequence ID" value="NZ_CP009335.1"/>
</dbReference>
<dbReference type="PROSITE" id="PS50283">
    <property type="entry name" value="NA_SOLUT_SYMP_3"/>
    <property type="match status" value="1"/>
</dbReference>
<dbReference type="Proteomes" id="UP000501107">
    <property type="component" value="Chromosome"/>
</dbReference>
<evidence type="ECO:0000313" key="10">
    <source>
        <dbReference type="Proteomes" id="UP000031876"/>
    </source>
</evidence>
<protein>
    <submittedName>
        <fullName evidence="7">Membrane protein</fullName>
    </submittedName>
    <submittedName>
        <fullName evidence="9">Sodium:solute symporter</fullName>
    </submittedName>
</protein>
<keyword evidence="4 6" id="KW-1133">Transmembrane helix</keyword>
<evidence type="ECO:0000256" key="3">
    <source>
        <dbReference type="ARBA" id="ARBA00022692"/>
    </source>
</evidence>
<dbReference type="Proteomes" id="UP000031876">
    <property type="component" value="Chromosome"/>
</dbReference>
<dbReference type="EMBL" id="CP009335">
    <property type="protein sequence ID" value="AJG75989.1"/>
    <property type="molecule type" value="Genomic_DNA"/>
</dbReference>